<dbReference type="GO" id="GO:0005634">
    <property type="term" value="C:nucleus"/>
    <property type="evidence" value="ECO:0007669"/>
    <property type="project" value="TreeGrafter"/>
</dbReference>
<comment type="caution">
    <text evidence="5">The sequence shown here is derived from an EMBL/GenBank/DDBJ whole genome shotgun (WGS) entry which is preliminary data.</text>
</comment>
<dbReference type="Proteomes" id="UP000703661">
    <property type="component" value="Unassembled WGS sequence"/>
</dbReference>
<dbReference type="PANTHER" id="PTHR19303:SF73">
    <property type="entry name" value="PROTEIN PDC2"/>
    <property type="match status" value="1"/>
</dbReference>
<dbReference type="InterPro" id="IPR050863">
    <property type="entry name" value="CenT-Element_Derived"/>
</dbReference>
<reference evidence="5" key="1">
    <citation type="journal article" date="2020" name="Fungal Divers.">
        <title>Resolving the Mortierellaceae phylogeny through synthesis of multi-gene phylogenetics and phylogenomics.</title>
        <authorList>
            <person name="Vandepol N."/>
            <person name="Liber J."/>
            <person name="Desiro A."/>
            <person name="Na H."/>
            <person name="Kennedy M."/>
            <person name="Barry K."/>
            <person name="Grigoriev I.V."/>
            <person name="Miller A.N."/>
            <person name="O'Donnell K."/>
            <person name="Stajich J.E."/>
            <person name="Bonito G."/>
        </authorList>
    </citation>
    <scope>NUCLEOTIDE SEQUENCE</scope>
    <source>
        <strain evidence="5">NRRL 2769</strain>
    </source>
</reference>
<dbReference type="InterPro" id="IPR009057">
    <property type="entry name" value="Homeodomain-like_sf"/>
</dbReference>
<evidence type="ECO:0000256" key="2">
    <source>
        <dbReference type="ARBA" id="ARBA00023242"/>
    </source>
</evidence>
<dbReference type="Pfam" id="PF05347">
    <property type="entry name" value="Complex1_LYR"/>
    <property type="match status" value="1"/>
</dbReference>
<dbReference type="PROSITE" id="PS51253">
    <property type="entry name" value="HTH_CENPB"/>
    <property type="match status" value="1"/>
</dbReference>
<protein>
    <submittedName>
        <fullName evidence="5">LYR motif-containing protein 2</fullName>
    </submittedName>
</protein>
<keyword evidence="6" id="KW-1185">Reference proteome</keyword>
<feature type="domain" description="HTH CENPB-type" evidence="4">
    <location>
        <begin position="242"/>
        <end position="319"/>
    </location>
</feature>
<sequence length="709" mass="81252">MLDHSDHFTYTGHDSNGFNQEGMMPECYDWPLPQSCKYQVQAQPPMNPSPQAEDAASSIFPNPTGQPQTPTYQELTQQCIPPVSLQSHCHESMLFMAQQAEMQFMGNMQILDSNIQIEKPYLQIVQIPSQQQMHEMQKKLPYSHQGVESSGSLQIYCDAKRSSESADSVSVASKRKRTAISLQDKGKVLNYVDQNPDATIIEIADRFQMCRTTIYGIMNSRSRILERLNGVTNLPQASLVHDSYRVSESRFLILEELLAIWLKDLKQQWIQVSDNKIMTQARELYRMLSDRPQVPMDPCRFTSGWLKGFQKRKNINPRGTRKKIGSESLSVEGENHFASLRVRRYKKCDIYSCETTSMHLNFVAPNFLQEKSQDKATVRQGEPLALKAIGYHEMVDDAEAEDLKKGTLIRWLMEFDRTLVHPILLFVDEAIWRLLSFDGEDSGSYLRLIDVIKVPGRHAGSSPMGAGIAKEFKSSYYWHLISALNHRAESLGGVENNSKKLDTLEEHLGLILTAWDKIHSRDIKRLFQKFLEPIGPAADDIASRSQSIQSFYYSTMLPGHIKDSFPEMSNAVIQYFANLDKDTGPSSFMRSKIQQISRHPDFFRYFKHGGVDIVRVAKLYPESRFDLDFLTRARVLSLYRDIQRAIRSVKDPKDRQDLQTWARSDFERYRHETNPDKIKSLISQGKHQFHALQTNLSLSSGQDSKSGKK</sequence>
<evidence type="ECO:0000313" key="5">
    <source>
        <dbReference type="EMBL" id="KAG0017872.1"/>
    </source>
</evidence>
<dbReference type="CDD" id="cd20262">
    <property type="entry name" value="Complex1_LYR_LYRM2"/>
    <property type="match status" value="1"/>
</dbReference>
<dbReference type="InterPro" id="IPR006600">
    <property type="entry name" value="HTH_CenpB_DNA-bd_dom"/>
</dbReference>
<feature type="compositionally biased region" description="Polar residues" evidence="3">
    <location>
        <begin position="59"/>
        <end position="71"/>
    </location>
</feature>
<dbReference type="InterPro" id="IPR045293">
    <property type="entry name" value="Complex1_LYR_LYRM2"/>
</dbReference>
<dbReference type="Gene3D" id="1.10.10.60">
    <property type="entry name" value="Homeodomain-like"/>
    <property type="match status" value="2"/>
</dbReference>
<dbReference type="AlphaFoldDB" id="A0A9P6T1D5"/>
<accession>A0A9P6T1D5</accession>
<dbReference type="EMBL" id="JAAAID010000408">
    <property type="protein sequence ID" value="KAG0017872.1"/>
    <property type="molecule type" value="Genomic_DNA"/>
</dbReference>
<organism evidence="5 6">
    <name type="scientific">Entomortierella chlamydospora</name>
    <dbReference type="NCBI Taxonomy" id="101097"/>
    <lineage>
        <taxon>Eukaryota</taxon>
        <taxon>Fungi</taxon>
        <taxon>Fungi incertae sedis</taxon>
        <taxon>Mucoromycota</taxon>
        <taxon>Mortierellomycotina</taxon>
        <taxon>Mortierellomycetes</taxon>
        <taxon>Mortierellales</taxon>
        <taxon>Mortierellaceae</taxon>
        <taxon>Entomortierella</taxon>
    </lineage>
</organism>
<dbReference type="Pfam" id="PF04218">
    <property type="entry name" value="CENP-B_N"/>
    <property type="match status" value="1"/>
</dbReference>
<dbReference type="PANTHER" id="PTHR19303">
    <property type="entry name" value="TRANSPOSON"/>
    <property type="match status" value="1"/>
</dbReference>
<feature type="region of interest" description="Disordered" evidence="3">
    <location>
        <begin position="41"/>
        <end position="71"/>
    </location>
</feature>
<evidence type="ECO:0000256" key="1">
    <source>
        <dbReference type="ARBA" id="ARBA00023125"/>
    </source>
</evidence>
<keyword evidence="2" id="KW-0539">Nucleus</keyword>
<dbReference type="SUPFAM" id="SSF46689">
    <property type="entry name" value="Homeodomain-like"/>
    <property type="match status" value="2"/>
</dbReference>
<gene>
    <name evidence="5" type="primary">LYRM2</name>
    <name evidence="5" type="ORF">BGZ80_007818</name>
</gene>
<dbReference type="GO" id="GO:0003677">
    <property type="term" value="F:DNA binding"/>
    <property type="evidence" value="ECO:0007669"/>
    <property type="project" value="UniProtKB-KW"/>
</dbReference>
<keyword evidence="1" id="KW-0238">DNA-binding</keyword>
<evidence type="ECO:0000313" key="6">
    <source>
        <dbReference type="Proteomes" id="UP000703661"/>
    </source>
</evidence>
<name>A0A9P6T1D5_9FUNG</name>
<proteinExistence type="predicted"/>
<dbReference type="Pfam" id="PF03221">
    <property type="entry name" value="HTH_Tnp_Tc5"/>
    <property type="match status" value="1"/>
</dbReference>
<dbReference type="InterPro" id="IPR007889">
    <property type="entry name" value="HTH_Psq"/>
</dbReference>
<evidence type="ECO:0000259" key="4">
    <source>
        <dbReference type="PROSITE" id="PS51253"/>
    </source>
</evidence>
<evidence type="ECO:0000256" key="3">
    <source>
        <dbReference type="SAM" id="MobiDB-lite"/>
    </source>
</evidence>
<dbReference type="InterPro" id="IPR008011">
    <property type="entry name" value="Complex1_LYR_dom"/>
</dbReference>